<organism evidence="2 3">
    <name type="scientific">Rubus argutus</name>
    <name type="common">Southern blackberry</name>
    <dbReference type="NCBI Taxonomy" id="59490"/>
    <lineage>
        <taxon>Eukaryota</taxon>
        <taxon>Viridiplantae</taxon>
        <taxon>Streptophyta</taxon>
        <taxon>Embryophyta</taxon>
        <taxon>Tracheophyta</taxon>
        <taxon>Spermatophyta</taxon>
        <taxon>Magnoliopsida</taxon>
        <taxon>eudicotyledons</taxon>
        <taxon>Gunneridae</taxon>
        <taxon>Pentapetalae</taxon>
        <taxon>rosids</taxon>
        <taxon>fabids</taxon>
        <taxon>Rosales</taxon>
        <taxon>Rosaceae</taxon>
        <taxon>Rosoideae</taxon>
        <taxon>Rosoideae incertae sedis</taxon>
        <taxon>Rubus</taxon>
    </lineage>
</organism>
<dbReference type="Proteomes" id="UP001457282">
    <property type="component" value="Unassembled WGS sequence"/>
</dbReference>
<gene>
    <name evidence="2" type="ORF">M0R45_002455</name>
</gene>
<dbReference type="PANTHER" id="PTHR36381">
    <property type="entry name" value="ETHYLENE-REGULATED TRANSCRIPT 2 (ERT2)"/>
    <property type="match status" value="1"/>
</dbReference>
<evidence type="ECO:0000256" key="1">
    <source>
        <dbReference type="SAM" id="MobiDB-lite"/>
    </source>
</evidence>
<keyword evidence="3" id="KW-1185">Reference proteome</keyword>
<dbReference type="PANTHER" id="PTHR36381:SF1">
    <property type="entry name" value="ETHYLENE-REGULATED TRANSCRIPT 2 (ERT2)"/>
    <property type="match status" value="1"/>
</dbReference>
<comment type="caution">
    <text evidence="2">The sequence shown here is derived from an EMBL/GenBank/DDBJ whole genome shotgun (WGS) entry which is preliminary data.</text>
</comment>
<evidence type="ECO:0000313" key="3">
    <source>
        <dbReference type="Proteomes" id="UP001457282"/>
    </source>
</evidence>
<proteinExistence type="predicted"/>
<dbReference type="EMBL" id="JBEDUW010000041">
    <property type="protein sequence ID" value="KAK9907091.1"/>
    <property type="molecule type" value="Genomic_DNA"/>
</dbReference>
<evidence type="ECO:0000313" key="2">
    <source>
        <dbReference type="EMBL" id="KAK9907091.1"/>
    </source>
</evidence>
<feature type="region of interest" description="Disordered" evidence="1">
    <location>
        <begin position="323"/>
        <end position="344"/>
    </location>
</feature>
<dbReference type="AlphaFoldDB" id="A0AAW1VS30"/>
<accession>A0AAW1VS30</accession>
<name>A0AAW1VS30_RUBAR</name>
<sequence length="442" mass="49203">MPLPWKKTGVGRISQMVADLQSPKRGGSLVVQTGFPTSLIDLFVKNRDCLRKQSKKHRKKTKPGKKSGFESVDRVSDPILTTSELGSGNLSILVRPSSSKIETLIGEEADHGVVEATEFRISGETDAESSEIVVEQSVGGGGDLSWVLVAVTKVFAVAVLALCTTKLAVWITLSAFLLLFLEYVGKHFVCLLKPCSNAKSVLQNMAQRVWDFLLVLRSDVIVKQKSEGVVFELVQEGVESDSSIEEIEIVKHNRTVSVCVDESVSQKSLIEYLIMDDQKWKKVEEGDHGDELSVSVCKKSKSKGRKKCAKMGAKLIKKFVPKKLRRRSKKHQSGPEPEPEPSSEDCVYLVEEGLVGQEDHIEGFSVEEEVSENGSVFSSLNSEQKYEKQGAEEISDHGKTRTFIDCWKEGNRKQWEFRVIRAWSRSADVPMPMKRCSLPISI</sequence>
<protein>
    <submittedName>
        <fullName evidence="2">Uncharacterized protein</fullName>
    </submittedName>
</protein>
<reference evidence="2 3" key="1">
    <citation type="journal article" date="2023" name="G3 (Bethesda)">
        <title>A chromosome-length genome assembly and annotation of blackberry (Rubus argutus, cv. 'Hillquist').</title>
        <authorList>
            <person name="Bruna T."/>
            <person name="Aryal R."/>
            <person name="Dudchenko O."/>
            <person name="Sargent D.J."/>
            <person name="Mead D."/>
            <person name="Buti M."/>
            <person name="Cavallini A."/>
            <person name="Hytonen T."/>
            <person name="Andres J."/>
            <person name="Pham M."/>
            <person name="Weisz D."/>
            <person name="Mascagni F."/>
            <person name="Usai G."/>
            <person name="Natali L."/>
            <person name="Bassil N."/>
            <person name="Fernandez G.E."/>
            <person name="Lomsadze A."/>
            <person name="Armour M."/>
            <person name="Olukolu B."/>
            <person name="Poorten T."/>
            <person name="Britton C."/>
            <person name="Davik J."/>
            <person name="Ashrafi H."/>
            <person name="Aiden E.L."/>
            <person name="Borodovsky M."/>
            <person name="Worthington M."/>
        </authorList>
    </citation>
    <scope>NUCLEOTIDE SEQUENCE [LARGE SCALE GENOMIC DNA]</scope>
    <source>
        <strain evidence="2">PI 553951</strain>
    </source>
</reference>
<feature type="compositionally biased region" description="Basic residues" evidence="1">
    <location>
        <begin position="323"/>
        <end position="332"/>
    </location>
</feature>